<keyword evidence="1" id="KW-1133">Transmembrane helix</keyword>
<dbReference type="InterPro" id="IPR011519">
    <property type="entry name" value="UnbV_ASPIC"/>
</dbReference>
<dbReference type="Gene3D" id="2.130.10.130">
    <property type="entry name" value="Integrin alpha, N-terminal"/>
    <property type="match status" value="1"/>
</dbReference>
<reference evidence="3 4" key="1">
    <citation type="submission" date="2021-02" db="EMBL/GenBank/DDBJ databases">
        <title>Actinophytocola xerophila sp. nov., isolated from soil of cotton cropping field.</title>
        <authorList>
            <person name="Huang R."/>
            <person name="Chen X."/>
            <person name="Ge X."/>
            <person name="Liu W."/>
        </authorList>
    </citation>
    <scope>NUCLEOTIDE SEQUENCE [LARGE SCALE GENOMIC DNA]</scope>
    <source>
        <strain evidence="3 4">S1-96</strain>
    </source>
</reference>
<organism evidence="3 4">
    <name type="scientific">Actinophytocola gossypii</name>
    <dbReference type="NCBI Taxonomy" id="2812003"/>
    <lineage>
        <taxon>Bacteria</taxon>
        <taxon>Bacillati</taxon>
        <taxon>Actinomycetota</taxon>
        <taxon>Actinomycetes</taxon>
        <taxon>Pseudonocardiales</taxon>
        <taxon>Pseudonocardiaceae</taxon>
    </lineage>
</organism>
<dbReference type="PANTHER" id="PTHR16026">
    <property type="entry name" value="CARTILAGE ACIDIC PROTEIN 1"/>
    <property type="match status" value="1"/>
</dbReference>
<feature type="transmembrane region" description="Helical" evidence="1">
    <location>
        <begin position="12"/>
        <end position="33"/>
    </location>
</feature>
<dbReference type="EMBL" id="JAFFZE010000010">
    <property type="protein sequence ID" value="MCT2583753.1"/>
    <property type="molecule type" value="Genomic_DNA"/>
</dbReference>
<evidence type="ECO:0000313" key="3">
    <source>
        <dbReference type="EMBL" id="MCT2583753.1"/>
    </source>
</evidence>
<sequence>MTTKVGWLRRQLPGVIAVVVAVVGYVVVSLPSVSAAEQNRVASRYGFQAMTIALPEADKNQTIRPVNQEYEKIQAWISSVGAAIAINDLDGDGLSNDLCLVDTRTDQVVVTPTPGARDDRYEPFEVDLAPLPSNDAIAPMGCAPGDFNEDGRMDLLAYYWGRTPVIFLGDPEATELGEDAYTATELVPEPKVVDGEYADDQWNTNAVAVDDFDGDGHQDIFIANYFPDSPVLDPTVDGGVEMNDGLSNAKNSGKKMIFRFEEADSDSVSFTRAPDSIFPDGALWGWTLAAAANDLDGDLLPELYIANDHGVDHLLYNKSEPGRIEFGGAKQTRTPGVPKSKQLGNDSFKGMGIDYGDLNHDGIYDLFVSNITTPWGIQESNLHFLSTVDNQKELRAKLAAGEAPWEDRSADLGTAWSGWAWDVKLADYDNNGELEITQTTGFVQGQTNRWPNLQELATANDSLIDQEVFWPNVEKGDDLAGDQTLHLFAKSNEDGGRYVDVAPHLGLAVPVPTRGLATADADGDGLLDFAVARQFAAPVFYRNTSDTDGDFLGLRLTHPDGAPVVGAQVEVTTPDGRDLIARVDGGSGHSGKRSTDVHVGLGEVDGEVDVTIRWRDRTGEVHEQSLDLSTGWHDFQLGGQAEER</sequence>
<feature type="domain" description="ASPIC/UnbV" evidence="2">
    <location>
        <begin position="565"/>
        <end position="622"/>
    </location>
</feature>
<accession>A0ABT2J7C2</accession>
<dbReference type="Proteomes" id="UP001156441">
    <property type="component" value="Unassembled WGS sequence"/>
</dbReference>
<proteinExistence type="predicted"/>
<protein>
    <submittedName>
        <fullName evidence="3">CRTAC1 family protein</fullName>
    </submittedName>
</protein>
<dbReference type="RefSeq" id="WP_260191138.1">
    <property type="nucleotide sequence ID" value="NZ_JAFFZE010000010.1"/>
</dbReference>
<keyword evidence="1" id="KW-0812">Transmembrane</keyword>
<evidence type="ECO:0000259" key="2">
    <source>
        <dbReference type="Pfam" id="PF07593"/>
    </source>
</evidence>
<dbReference type="PANTHER" id="PTHR16026:SF0">
    <property type="entry name" value="CARTILAGE ACIDIC PROTEIN 1"/>
    <property type="match status" value="1"/>
</dbReference>
<keyword evidence="1" id="KW-0472">Membrane</keyword>
<dbReference type="Pfam" id="PF07593">
    <property type="entry name" value="UnbV_ASPIC"/>
    <property type="match status" value="1"/>
</dbReference>
<dbReference type="SUPFAM" id="SSF69318">
    <property type="entry name" value="Integrin alpha N-terminal domain"/>
    <property type="match status" value="1"/>
</dbReference>
<keyword evidence="4" id="KW-1185">Reference proteome</keyword>
<dbReference type="InterPro" id="IPR027039">
    <property type="entry name" value="Crtac1"/>
</dbReference>
<evidence type="ECO:0000256" key="1">
    <source>
        <dbReference type="SAM" id="Phobius"/>
    </source>
</evidence>
<gene>
    <name evidence="3" type="ORF">JT362_11550</name>
</gene>
<name>A0ABT2J7C2_9PSEU</name>
<dbReference type="InterPro" id="IPR028994">
    <property type="entry name" value="Integrin_alpha_N"/>
</dbReference>
<comment type="caution">
    <text evidence="3">The sequence shown here is derived from an EMBL/GenBank/DDBJ whole genome shotgun (WGS) entry which is preliminary data.</text>
</comment>
<evidence type="ECO:0000313" key="4">
    <source>
        <dbReference type="Proteomes" id="UP001156441"/>
    </source>
</evidence>